<organism evidence="3 4">
    <name type="scientific">Lentibacillus salicampi</name>
    <dbReference type="NCBI Taxonomy" id="175306"/>
    <lineage>
        <taxon>Bacteria</taxon>
        <taxon>Bacillati</taxon>
        <taxon>Bacillota</taxon>
        <taxon>Bacilli</taxon>
        <taxon>Bacillales</taxon>
        <taxon>Bacillaceae</taxon>
        <taxon>Lentibacillus</taxon>
    </lineage>
</organism>
<dbReference type="Gene3D" id="3.90.1210.10">
    <property type="entry name" value="Antifreeze-like/N-acetylneuraminic acid synthase C-terminal domain"/>
    <property type="match status" value="1"/>
</dbReference>
<feature type="compositionally biased region" description="Basic and acidic residues" evidence="1">
    <location>
        <begin position="249"/>
        <end position="270"/>
    </location>
</feature>
<proteinExistence type="predicted"/>
<dbReference type="RefSeq" id="WP_135111312.1">
    <property type="nucleotide sequence ID" value="NZ_SRHY01000045.1"/>
</dbReference>
<name>A0A4Y9A791_9BACI</name>
<gene>
    <name evidence="3" type="ORF">E4U82_16690</name>
</gene>
<feature type="domain" description="SAF" evidence="2">
    <location>
        <begin position="41"/>
        <end position="103"/>
    </location>
</feature>
<feature type="region of interest" description="Disordered" evidence="1">
    <location>
        <begin position="203"/>
        <end position="270"/>
    </location>
</feature>
<dbReference type="Proteomes" id="UP000298484">
    <property type="component" value="Unassembled WGS sequence"/>
</dbReference>
<feature type="compositionally biased region" description="Acidic residues" evidence="1">
    <location>
        <begin position="221"/>
        <end position="248"/>
    </location>
</feature>
<dbReference type="Pfam" id="PF13144">
    <property type="entry name" value="ChapFlgA"/>
    <property type="match status" value="1"/>
</dbReference>
<evidence type="ECO:0000313" key="4">
    <source>
        <dbReference type="Proteomes" id="UP000298484"/>
    </source>
</evidence>
<dbReference type="InterPro" id="IPR017585">
    <property type="entry name" value="SAF_FlgA"/>
</dbReference>
<dbReference type="CDD" id="cd11614">
    <property type="entry name" value="SAF_CpaB_FlgA_like"/>
    <property type="match status" value="1"/>
</dbReference>
<dbReference type="SMART" id="SM00858">
    <property type="entry name" value="SAF"/>
    <property type="match status" value="1"/>
</dbReference>
<comment type="caution">
    <text evidence="3">The sequence shown here is derived from an EMBL/GenBank/DDBJ whole genome shotgun (WGS) entry which is preliminary data.</text>
</comment>
<dbReference type="AlphaFoldDB" id="A0A4Y9A791"/>
<evidence type="ECO:0000256" key="1">
    <source>
        <dbReference type="SAM" id="MobiDB-lite"/>
    </source>
</evidence>
<protein>
    <submittedName>
        <fullName evidence="3">Flp pilus assembly protein CpaB</fullName>
    </submittedName>
</protein>
<dbReference type="InterPro" id="IPR013974">
    <property type="entry name" value="SAF"/>
</dbReference>
<keyword evidence="4" id="KW-1185">Reference proteome</keyword>
<dbReference type="OrthoDB" id="2989382at2"/>
<evidence type="ECO:0000313" key="3">
    <source>
        <dbReference type="EMBL" id="TFJ91618.1"/>
    </source>
</evidence>
<sequence length="270" mass="30227">MLESKRRAIIFFSLAIILAAVSGFLVLKKVQAINTDLGTIVTVYTADREVSSREVITPDDVTTDEIPQQYLRDEHITDVEELMNKVSVVPLSAGDIITDNILKDASAVTEANNRLVSVFKSEKVSFDEELTALDRVDIIVSHTFEDDPVTEVFMEDVKVARTANNEDGDFAGVQLEIPYESVSKLIHMQNYADSLRLVKANVAEEEQQKQGSEESGQTENTADENNDETNNDSNNEEESEESNDDNNNNEDKDNDDKNDKKDKKDNDDDN</sequence>
<evidence type="ECO:0000259" key="2">
    <source>
        <dbReference type="SMART" id="SM00858"/>
    </source>
</evidence>
<dbReference type="EMBL" id="SRHY01000045">
    <property type="protein sequence ID" value="TFJ91618.1"/>
    <property type="molecule type" value="Genomic_DNA"/>
</dbReference>
<reference evidence="3 4" key="1">
    <citation type="submission" date="2019-03" db="EMBL/GenBank/DDBJ databases">
        <title>Genome sequence of Lentibacillus salicampi ATCC BAA-719.</title>
        <authorList>
            <person name="Maclea K.S."/>
            <person name="Simoes Junior M."/>
        </authorList>
    </citation>
    <scope>NUCLEOTIDE SEQUENCE [LARGE SCALE GENOMIC DNA]</scope>
    <source>
        <strain evidence="3 4">ATCC BAA-719</strain>
    </source>
</reference>
<accession>A0A4Y9A791</accession>